<keyword evidence="11" id="KW-1185">Reference proteome</keyword>
<feature type="domain" description="C2H2-type" evidence="9">
    <location>
        <begin position="182"/>
        <end position="204"/>
    </location>
</feature>
<evidence type="ECO:0000256" key="2">
    <source>
        <dbReference type="ARBA" id="ARBA00022723"/>
    </source>
</evidence>
<feature type="domain" description="C2H2-type" evidence="9">
    <location>
        <begin position="70"/>
        <end position="97"/>
    </location>
</feature>
<reference evidence="10 11" key="1">
    <citation type="journal article" date="2014" name="Nat. Commun.">
        <title>Molecular traces of alternative social organization in a termite genome.</title>
        <authorList>
            <person name="Terrapon N."/>
            <person name="Li C."/>
            <person name="Robertson H.M."/>
            <person name="Ji L."/>
            <person name="Meng X."/>
            <person name="Booth W."/>
            <person name="Chen Z."/>
            <person name="Childers C.P."/>
            <person name="Glastad K.M."/>
            <person name="Gokhale K."/>
            <person name="Gowin J."/>
            <person name="Gronenberg W."/>
            <person name="Hermansen R.A."/>
            <person name="Hu H."/>
            <person name="Hunt B.G."/>
            <person name="Huylmans A.K."/>
            <person name="Khalil S.M."/>
            <person name="Mitchell R.D."/>
            <person name="Munoz-Torres M.C."/>
            <person name="Mustard J.A."/>
            <person name="Pan H."/>
            <person name="Reese J.T."/>
            <person name="Scharf M.E."/>
            <person name="Sun F."/>
            <person name="Vogel H."/>
            <person name="Xiao J."/>
            <person name="Yang W."/>
            <person name="Yang Z."/>
            <person name="Yang Z."/>
            <person name="Zhou J."/>
            <person name="Zhu J."/>
            <person name="Brent C.S."/>
            <person name="Elsik C.G."/>
            <person name="Goodisman M.A."/>
            <person name="Liberles D.A."/>
            <person name="Roe R.M."/>
            <person name="Vargo E.L."/>
            <person name="Vilcinskas A."/>
            <person name="Wang J."/>
            <person name="Bornberg-Bauer E."/>
            <person name="Korb J."/>
            <person name="Zhang G."/>
            <person name="Liebig J."/>
        </authorList>
    </citation>
    <scope>NUCLEOTIDE SEQUENCE [LARGE SCALE GENOMIC DNA]</scope>
    <source>
        <tissue evidence="10">Whole organism</tissue>
    </source>
</reference>
<evidence type="ECO:0000313" key="11">
    <source>
        <dbReference type="Proteomes" id="UP000027135"/>
    </source>
</evidence>
<protein>
    <recommendedName>
        <fullName evidence="9">C2H2-type domain-containing protein</fullName>
    </recommendedName>
</protein>
<dbReference type="PROSITE" id="PS00028">
    <property type="entry name" value="ZINC_FINGER_C2H2_1"/>
    <property type="match status" value="9"/>
</dbReference>
<dbReference type="FunFam" id="3.30.160.60:FF:001297">
    <property type="entry name" value="Zinc finger and SCAN domain-containing protein 2"/>
    <property type="match status" value="1"/>
</dbReference>
<evidence type="ECO:0000313" key="10">
    <source>
        <dbReference type="EMBL" id="KDR13811.1"/>
    </source>
</evidence>
<proteinExistence type="predicted"/>
<dbReference type="OrthoDB" id="3565419at2759"/>
<dbReference type="GO" id="GO:0005634">
    <property type="term" value="C:nucleus"/>
    <property type="evidence" value="ECO:0007669"/>
    <property type="project" value="UniProtKB-SubCell"/>
</dbReference>
<dbReference type="Pfam" id="PF00096">
    <property type="entry name" value="zf-C2H2"/>
    <property type="match status" value="5"/>
</dbReference>
<dbReference type="AlphaFoldDB" id="A0A067QUY9"/>
<evidence type="ECO:0000256" key="5">
    <source>
        <dbReference type="ARBA" id="ARBA00022833"/>
    </source>
</evidence>
<feature type="domain" description="C2H2-type" evidence="9">
    <location>
        <begin position="154"/>
        <end position="181"/>
    </location>
</feature>
<dbReference type="PANTHER" id="PTHR16515:SF57">
    <property type="entry name" value="ZINC FINGER PROTEIN 154-LIKE"/>
    <property type="match status" value="1"/>
</dbReference>
<feature type="domain" description="C2H2-type" evidence="9">
    <location>
        <begin position="127"/>
        <end position="154"/>
    </location>
</feature>
<dbReference type="eggNOG" id="KOG1721">
    <property type="taxonomic scope" value="Eukaryota"/>
</dbReference>
<dbReference type="SUPFAM" id="SSF57667">
    <property type="entry name" value="beta-beta-alpha zinc fingers"/>
    <property type="match status" value="5"/>
</dbReference>
<dbReference type="Gene3D" id="3.30.160.60">
    <property type="entry name" value="Classic Zinc Finger"/>
    <property type="match status" value="8"/>
</dbReference>
<feature type="domain" description="C2H2-type" evidence="9">
    <location>
        <begin position="413"/>
        <end position="440"/>
    </location>
</feature>
<evidence type="ECO:0000259" key="9">
    <source>
        <dbReference type="PROSITE" id="PS50157"/>
    </source>
</evidence>
<dbReference type="InterPro" id="IPR036236">
    <property type="entry name" value="Znf_C2H2_sf"/>
</dbReference>
<name>A0A067QUY9_ZOONE</name>
<keyword evidence="3" id="KW-0677">Repeat</keyword>
<sequence length="1067" mass="117128">MSNMEDLFKCPVCEVVSGNKSSLLSHVDKHKGFPLSCITCHSSFKNKFSYDCHLVSELCKKSNKCVGQLRQCPQCPQTFPNRRHLNKHVDGHRRNNCQYCDARFTTRKEVTLHMAQEHKMKLQKSKYQCQFCERCFVKQVTLFNHYNQHANGKFVCQSCGLFLDSKAEFETHKERHELERPWKCTRCGTTFSRRQQYVVHMESHEKYQCKTCNVGFAAKATLQEHSRVCQNQSGKESQYECPECGKVFSRQGQLTLHLKAHTGKKPPTQSNCSDNPPEEPCPELDESSEEAYTCLVCKSGFQTAEDYNQHIRSTCHEVAEDDPNKTHKCEQCDRSFSQANHLVEHMNQLHGATRSYKCNYCEHSSNSRANMTRHLALHTERCRFVCDQCGAAFHALTTLKDHCNSVHSEYRNFCCTTCKKTFKLQNDLRRHIRSHSDMRPFKCQYCTQAYKRASHLRRHEESIHGAIFKPRRLQRLGRDETCALVRVVDESKSSSGGMKEETSVVPQDHLWTSAATSQSATTSKASVFTNPVLSLVDADSGKVITLQELCTVSEAQILTTTGNLSTAEVLTLPPDDTLATIVTCTDGTTLDSFQSGEVLQTIEVTYDLTFPTSQTLTTVLSSSEPQLVFATPITMSLDEHSTVLTVSEVHPTGNLNGKVQLLDPHDASKLPDTIFIEEGKLEGLEEAMLLDSIEPARHITLENFSALDDGALQTQVGMTASSAVTLPNLPNSVESVLQLCPERLPVSKDCTVLSDGLLTSSSLLRERLMCGPKLRSSALQSLHHVPSQCNDDLDAITVTSIPFPANVTDSSTQPHHAVSTPTVSFPFPSASTDGSHLDSMLSISNSTTPSYASINVESANRNSVITSFCVPNSIHSSCTDISTDGTKTDSSISQLSVPDSVLQSHTDIRLRDTCASSHVTSVSVTASVRNVRAAISSAGANHDSSISAYIVPNSSASVGSGISYDTVDLIHPLCQNISGITNDSETISTLTIPSSVQSSRSDIDSIPTGTSVSAPSVGAVDVSISETGIHPSCTISLQPQDASVAVEGTPADLTLAPLPVSTQRHPS</sequence>
<dbReference type="GO" id="GO:0010468">
    <property type="term" value="P:regulation of gene expression"/>
    <property type="evidence" value="ECO:0007669"/>
    <property type="project" value="TreeGrafter"/>
</dbReference>
<evidence type="ECO:0000256" key="1">
    <source>
        <dbReference type="ARBA" id="ARBA00004123"/>
    </source>
</evidence>
<organism evidence="10 11">
    <name type="scientific">Zootermopsis nevadensis</name>
    <name type="common">Dampwood termite</name>
    <dbReference type="NCBI Taxonomy" id="136037"/>
    <lineage>
        <taxon>Eukaryota</taxon>
        <taxon>Metazoa</taxon>
        <taxon>Ecdysozoa</taxon>
        <taxon>Arthropoda</taxon>
        <taxon>Hexapoda</taxon>
        <taxon>Insecta</taxon>
        <taxon>Pterygota</taxon>
        <taxon>Neoptera</taxon>
        <taxon>Polyneoptera</taxon>
        <taxon>Dictyoptera</taxon>
        <taxon>Blattodea</taxon>
        <taxon>Blattoidea</taxon>
        <taxon>Termitoidae</taxon>
        <taxon>Termopsidae</taxon>
        <taxon>Zootermopsis</taxon>
    </lineage>
</organism>
<evidence type="ECO:0000256" key="4">
    <source>
        <dbReference type="ARBA" id="ARBA00022771"/>
    </source>
</evidence>
<dbReference type="SMART" id="SM00355">
    <property type="entry name" value="ZnF_C2H2"/>
    <property type="match status" value="14"/>
</dbReference>
<dbReference type="GO" id="GO:0003677">
    <property type="term" value="F:DNA binding"/>
    <property type="evidence" value="ECO:0007669"/>
    <property type="project" value="UniProtKB-KW"/>
</dbReference>
<keyword evidence="5" id="KW-0862">Zinc</keyword>
<evidence type="ECO:0000256" key="3">
    <source>
        <dbReference type="ARBA" id="ARBA00022737"/>
    </source>
</evidence>
<evidence type="ECO:0000256" key="6">
    <source>
        <dbReference type="ARBA" id="ARBA00023242"/>
    </source>
</evidence>
<dbReference type="EMBL" id="KK852921">
    <property type="protein sequence ID" value="KDR13811.1"/>
    <property type="molecule type" value="Genomic_DNA"/>
</dbReference>
<dbReference type="GO" id="GO:0008270">
    <property type="term" value="F:zinc ion binding"/>
    <property type="evidence" value="ECO:0007669"/>
    <property type="project" value="UniProtKB-KW"/>
</dbReference>
<feature type="domain" description="C2H2-type" evidence="9">
    <location>
        <begin position="441"/>
        <end position="464"/>
    </location>
</feature>
<keyword evidence="2" id="KW-0479">Metal-binding</keyword>
<feature type="domain" description="C2H2-type" evidence="9">
    <location>
        <begin position="207"/>
        <end position="237"/>
    </location>
</feature>
<dbReference type="Pfam" id="PF13912">
    <property type="entry name" value="zf-C2H2_6"/>
    <property type="match status" value="1"/>
</dbReference>
<accession>A0A067QUY9</accession>
<gene>
    <name evidence="10" type="ORF">L798_12110</name>
</gene>
<keyword evidence="6" id="KW-0539">Nucleus</keyword>
<dbReference type="PROSITE" id="PS50157">
    <property type="entry name" value="ZINC_FINGER_C2H2_2"/>
    <property type="match status" value="11"/>
</dbReference>
<feature type="region of interest" description="Disordered" evidence="8">
    <location>
        <begin position="260"/>
        <end position="284"/>
    </location>
</feature>
<feature type="domain" description="C2H2-type" evidence="9">
    <location>
        <begin position="239"/>
        <end position="266"/>
    </location>
</feature>
<feature type="domain" description="C2H2-type" evidence="9">
    <location>
        <begin position="327"/>
        <end position="355"/>
    </location>
</feature>
<feature type="domain" description="C2H2-type" evidence="9">
    <location>
        <begin position="356"/>
        <end position="383"/>
    </location>
</feature>
<dbReference type="FunFam" id="3.30.160.60:FF:000446">
    <property type="entry name" value="Zinc finger protein"/>
    <property type="match status" value="1"/>
</dbReference>
<feature type="domain" description="C2H2-type" evidence="9">
    <location>
        <begin position="384"/>
        <end position="412"/>
    </location>
</feature>
<evidence type="ECO:0000256" key="8">
    <source>
        <dbReference type="SAM" id="MobiDB-lite"/>
    </source>
</evidence>
<comment type="subcellular location">
    <subcellularLocation>
        <location evidence="1">Nucleus</location>
    </subcellularLocation>
</comment>
<dbReference type="InParanoid" id="A0A067QUY9"/>
<dbReference type="PANTHER" id="PTHR16515">
    <property type="entry name" value="PR DOMAIN ZINC FINGER PROTEIN"/>
    <property type="match status" value="1"/>
</dbReference>
<keyword evidence="4 7" id="KW-0863">Zinc-finger</keyword>
<dbReference type="Proteomes" id="UP000027135">
    <property type="component" value="Unassembled WGS sequence"/>
</dbReference>
<dbReference type="OMA" id="ELESHEC"/>
<evidence type="ECO:0000256" key="7">
    <source>
        <dbReference type="PROSITE-ProRule" id="PRU00042"/>
    </source>
</evidence>
<dbReference type="InterPro" id="IPR013087">
    <property type="entry name" value="Znf_C2H2_type"/>
</dbReference>
<dbReference type="InterPro" id="IPR050331">
    <property type="entry name" value="Zinc_finger"/>
</dbReference>